<dbReference type="EMBL" id="BJVY01000018">
    <property type="protein sequence ID" value="GEL71666.1"/>
    <property type="molecule type" value="Genomic_DNA"/>
</dbReference>
<comment type="caution">
    <text evidence="2">The sequence shown here is derived from an EMBL/GenBank/DDBJ whole genome shotgun (WGS) entry which is preliminary data.</text>
</comment>
<reference evidence="2 3" key="1">
    <citation type="submission" date="2019-07" db="EMBL/GenBank/DDBJ databases">
        <title>Whole genome shotgun sequence of Myxococcus virescens NBRC 100334.</title>
        <authorList>
            <person name="Hosoyama A."/>
            <person name="Uohara A."/>
            <person name="Ohji S."/>
            <person name="Ichikawa N."/>
        </authorList>
    </citation>
    <scope>NUCLEOTIDE SEQUENCE [LARGE SCALE GENOMIC DNA]</scope>
    <source>
        <strain evidence="2 3">NBRC 100334</strain>
    </source>
</reference>
<evidence type="ECO:0000313" key="2">
    <source>
        <dbReference type="EMBL" id="GEL71666.1"/>
    </source>
</evidence>
<evidence type="ECO:0000256" key="1">
    <source>
        <dbReference type="SAM" id="MobiDB-lite"/>
    </source>
</evidence>
<accession>A0A511HDQ0</accession>
<organism evidence="2 3">
    <name type="scientific">Myxococcus virescens</name>
    <dbReference type="NCBI Taxonomy" id="83456"/>
    <lineage>
        <taxon>Bacteria</taxon>
        <taxon>Pseudomonadati</taxon>
        <taxon>Myxococcota</taxon>
        <taxon>Myxococcia</taxon>
        <taxon>Myxococcales</taxon>
        <taxon>Cystobacterineae</taxon>
        <taxon>Myxococcaceae</taxon>
        <taxon>Myxococcus</taxon>
    </lineage>
</organism>
<name>A0A511HDQ0_9BACT</name>
<gene>
    <name evidence="2" type="ORF">MVI01_34500</name>
</gene>
<protein>
    <submittedName>
        <fullName evidence="2">Uncharacterized protein</fullName>
    </submittedName>
</protein>
<evidence type="ECO:0000313" key="3">
    <source>
        <dbReference type="Proteomes" id="UP000321224"/>
    </source>
</evidence>
<dbReference type="Proteomes" id="UP000321224">
    <property type="component" value="Unassembled WGS sequence"/>
</dbReference>
<sequence>MVERVPSHRLELNGFDTLRNRNHEHVGRCPQHQIQHHAIDPQRDAGDRHIVLGGDRHRDGAVLHDRTAIHRREQRHRRRTISDDIDQLECELVLIVFTGGVPNANRDQVRSGVPRPQFVQPRHGELSTHHRAGV</sequence>
<proteinExistence type="predicted"/>
<dbReference type="AlphaFoldDB" id="A0A511HDQ0"/>
<feature type="region of interest" description="Disordered" evidence="1">
    <location>
        <begin position="105"/>
        <end position="134"/>
    </location>
</feature>